<evidence type="ECO:0000313" key="13">
    <source>
        <dbReference type="Proteomes" id="UP000265515"/>
    </source>
</evidence>
<dbReference type="STRING" id="69332.A0A388MCR3"/>
<dbReference type="GO" id="GO:0090374">
    <property type="term" value="P:oligopeptide export from mitochondrion"/>
    <property type="evidence" value="ECO:0007669"/>
    <property type="project" value="TreeGrafter"/>
</dbReference>
<evidence type="ECO:0000256" key="1">
    <source>
        <dbReference type="ARBA" id="ARBA00004448"/>
    </source>
</evidence>
<dbReference type="CDD" id="cd18557">
    <property type="entry name" value="ABC_6TM_TAP_ABCB8_10_like"/>
    <property type="match status" value="1"/>
</dbReference>
<feature type="domain" description="ABC transmembrane type-1" evidence="11">
    <location>
        <begin position="290"/>
        <end position="573"/>
    </location>
</feature>
<dbReference type="GO" id="GO:0015421">
    <property type="term" value="F:ABC-type oligopeptide transporter activity"/>
    <property type="evidence" value="ECO:0007669"/>
    <property type="project" value="TreeGrafter"/>
</dbReference>
<dbReference type="GO" id="GO:0016887">
    <property type="term" value="F:ATP hydrolysis activity"/>
    <property type="evidence" value="ECO:0007669"/>
    <property type="project" value="InterPro"/>
</dbReference>
<dbReference type="Gene3D" id="1.20.1560.10">
    <property type="entry name" value="ABC transporter type 1, transmembrane domain"/>
    <property type="match status" value="1"/>
</dbReference>
<keyword evidence="6 9" id="KW-1133">Transmembrane helix</keyword>
<feature type="compositionally biased region" description="Basic and acidic residues" evidence="8">
    <location>
        <begin position="628"/>
        <end position="651"/>
    </location>
</feature>
<dbReference type="PROSITE" id="PS00211">
    <property type="entry name" value="ABC_TRANSPORTER_1"/>
    <property type="match status" value="1"/>
</dbReference>
<dbReference type="OMA" id="ECGTHES"/>
<dbReference type="InterPro" id="IPR003593">
    <property type="entry name" value="AAA+_ATPase"/>
</dbReference>
<dbReference type="SUPFAM" id="SSF52540">
    <property type="entry name" value="P-loop containing nucleoside triphosphate hydrolases"/>
    <property type="match status" value="1"/>
</dbReference>
<evidence type="ECO:0000259" key="11">
    <source>
        <dbReference type="PROSITE" id="PS50929"/>
    </source>
</evidence>
<comment type="caution">
    <text evidence="12">The sequence shown here is derived from an EMBL/GenBank/DDBJ whole genome shotgun (WGS) entry which is preliminary data.</text>
</comment>
<feature type="compositionally biased region" description="Polar residues" evidence="8">
    <location>
        <begin position="87"/>
        <end position="97"/>
    </location>
</feature>
<dbReference type="PANTHER" id="PTHR43394">
    <property type="entry name" value="ATP-DEPENDENT PERMEASE MDL1, MITOCHONDRIAL"/>
    <property type="match status" value="1"/>
</dbReference>
<evidence type="ECO:0000256" key="2">
    <source>
        <dbReference type="ARBA" id="ARBA00022448"/>
    </source>
</evidence>
<feature type="domain" description="ABC transporter" evidence="10">
    <location>
        <begin position="700"/>
        <end position="939"/>
    </location>
</feature>
<dbReference type="InterPro" id="IPR017871">
    <property type="entry name" value="ABC_transporter-like_CS"/>
</dbReference>
<evidence type="ECO:0000256" key="8">
    <source>
        <dbReference type="SAM" id="MobiDB-lite"/>
    </source>
</evidence>
<gene>
    <name evidence="12" type="ORF">CBR_g55235</name>
</gene>
<dbReference type="GO" id="GO:0005524">
    <property type="term" value="F:ATP binding"/>
    <property type="evidence" value="ECO:0007669"/>
    <property type="project" value="UniProtKB-KW"/>
</dbReference>
<evidence type="ECO:0000256" key="3">
    <source>
        <dbReference type="ARBA" id="ARBA00022692"/>
    </source>
</evidence>
<dbReference type="InterPro" id="IPR011527">
    <property type="entry name" value="ABC1_TM_dom"/>
</dbReference>
<dbReference type="Gramene" id="GBG92354">
    <property type="protein sequence ID" value="GBG92354"/>
    <property type="gene ID" value="CBR_g55235"/>
</dbReference>
<dbReference type="PANTHER" id="PTHR43394:SF7">
    <property type="entry name" value="ABC TRANSPORTER B FAMILY MEMBER 28"/>
    <property type="match status" value="1"/>
</dbReference>
<dbReference type="GO" id="GO:0005743">
    <property type="term" value="C:mitochondrial inner membrane"/>
    <property type="evidence" value="ECO:0007669"/>
    <property type="project" value="UniProtKB-SubCell"/>
</dbReference>
<evidence type="ECO:0000256" key="6">
    <source>
        <dbReference type="ARBA" id="ARBA00022989"/>
    </source>
</evidence>
<evidence type="ECO:0000256" key="9">
    <source>
        <dbReference type="SAM" id="Phobius"/>
    </source>
</evidence>
<dbReference type="InterPro" id="IPR003439">
    <property type="entry name" value="ABC_transporter-like_ATP-bd"/>
</dbReference>
<evidence type="ECO:0000256" key="4">
    <source>
        <dbReference type="ARBA" id="ARBA00022741"/>
    </source>
</evidence>
<dbReference type="InterPro" id="IPR027417">
    <property type="entry name" value="P-loop_NTPase"/>
</dbReference>
<feature type="region of interest" description="Disordered" evidence="8">
    <location>
        <begin position="628"/>
        <end position="655"/>
    </location>
</feature>
<comment type="subcellular location">
    <subcellularLocation>
        <location evidence="1">Mitochondrion inner membrane</location>
        <topology evidence="1">Multi-pass membrane protein</topology>
    </subcellularLocation>
</comment>
<keyword evidence="5" id="KW-0067">ATP-binding</keyword>
<dbReference type="Pfam" id="PF00005">
    <property type="entry name" value="ABC_tran"/>
    <property type="match status" value="1"/>
</dbReference>
<reference evidence="12 13" key="1">
    <citation type="journal article" date="2018" name="Cell">
        <title>The Chara Genome: Secondary Complexity and Implications for Plant Terrestrialization.</title>
        <authorList>
            <person name="Nishiyama T."/>
            <person name="Sakayama H."/>
            <person name="Vries J.D."/>
            <person name="Buschmann H."/>
            <person name="Saint-Marcoux D."/>
            <person name="Ullrich K.K."/>
            <person name="Haas F.B."/>
            <person name="Vanderstraeten L."/>
            <person name="Becker D."/>
            <person name="Lang D."/>
            <person name="Vosolsobe S."/>
            <person name="Rombauts S."/>
            <person name="Wilhelmsson P.K.I."/>
            <person name="Janitza P."/>
            <person name="Kern R."/>
            <person name="Heyl A."/>
            <person name="Rumpler F."/>
            <person name="Villalobos L.I.A.C."/>
            <person name="Clay J.M."/>
            <person name="Skokan R."/>
            <person name="Toyoda A."/>
            <person name="Suzuki Y."/>
            <person name="Kagoshima H."/>
            <person name="Schijlen E."/>
            <person name="Tajeshwar N."/>
            <person name="Catarino B."/>
            <person name="Hetherington A.J."/>
            <person name="Saltykova A."/>
            <person name="Bonnot C."/>
            <person name="Breuninger H."/>
            <person name="Symeonidi A."/>
            <person name="Radhakrishnan G.V."/>
            <person name="Van Nieuwerburgh F."/>
            <person name="Deforce D."/>
            <person name="Chang C."/>
            <person name="Karol K.G."/>
            <person name="Hedrich R."/>
            <person name="Ulvskov P."/>
            <person name="Glockner G."/>
            <person name="Delwiche C.F."/>
            <person name="Petrasek J."/>
            <person name="Van de Peer Y."/>
            <person name="Friml J."/>
            <person name="Beilby M."/>
            <person name="Dolan L."/>
            <person name="Kohara Y."/>
            <person name="Sugano S."/>
            <person name="Fujiyama A."/>
            <person name="Delaux P.-M."/>
            <person name="Quint M."/>
            <person name="TheiBen G."/>
            <person name="Hagemann M."/>
            <person name="Harholt J."/>
            <person name="Dunand C."/>
            <person name="Zachgo S."/>
            <person name="Langdale J."/>
            <person name="Maumus F."/>
            <person name="Straeten D.V.D."/>
            <person name="Gould S.B."/>
            <person name="Rensing S.A."/>
        </authorList>
    </citation>
    <scope>NUCLEOTIDE SEQUENCE [LARGE SCALE GENOMIC DNA]</scope>
    <source>
        <strain evidence="12 13">S276</strain>
    </source>
</reference>
<keyword evidence="13" id="KW-1185">Reference proteome</keyword>
<dbReference type="EMBL" id="BFEA01001041">
    <property type="protein sequence ID" value="GBG92354.1"/>
    <property type="molecule type" value="Genomic_DNA"/>
</dbReference>
<sequence>MEQIITTTGATSIRLGPSPHISTVYSHRHHPCSVRSRETVLPGTIRWRGAASTVPVSVPLPTSQYRQCVSGVVCGHRRHGSVLVSRQCKQSSQSRATNRGPEERTSSSSFCPPLRAVPPPPPPPCPPRNQQRLLPTTRRKNFRRLSSPLYSHHSGWSDPIASYGGRLVLNNCRGGRTEGVQISSSAGRSLQPCLSGSFLGRCICLRQGAPAPSHHQHSERRKWLPIPPTRLVLPRSVYISAPASPDVENMEGRPKEGEISSSILPPEPSKPVITFPFILSLMMKNKLRLFLACLSLIAGTTSVLMMPRYSGRFFEVIAGITPGSIKDLLLRLAVYYTVEAVSTVIFISSMCGMWENVIAEVRVAVFERIITQKIQFFDTHKVGELTALMSNDVNAVRDLVFDNVSRDRGLRSISEVLGTLSMLWLLSPQIAPILGLLIVCFSAGFSLFRRTSIPFFIHHSKSQVHISEVANETFAAIRTVRLFGGETKQMDKLQVQLGASLKNGIKLGFLKGCNESFTRIAVYLSLIAVYTIGGMQVEKGTLPVRAMVAFIGYTFTLTFAMQGLVNTLGDLRKTITSVERINTVLANAEPDSALMASLKRNREKNADISGSPECEPTFLLPEQILDSDKEKEEGREGGEAGDHSVGDHHDGGIPIDVNGLGRMEQATELVRAEDGQSSPITAAGVVGTRSVCNLAWNGSIAIEGVTFAYPARSDVTVLDAVKFTMPRGKVTALVGPSGSGKSTIVQLISRFYEPTDGKITLSGLDIRDFDKREWASAIAVVSQEPVLFAMSVAENIAYGLPALARPSQEAIIEAAKAANAHDFVVALPHGYNTMVGERGGLLSGGQRQRIAIARALLKNSPILVLDEATSALDSVSEQLVQQALNHLMKGRTSLVIAHRLSTTQSADQIIVLDKGRVLEIGTHQELVERGALYANLVSNQRLVFE</sequence>
<feature type="transmembrane region" description="Helical" evidence="9">
    <location>
        <begin position="430"/>
        <end position="448"/>
    </location>
</feature>
<organism evidence="12 13">
    <name type="scientific">Chara braunii</name>
    <name type="common">Braun's stonewort</name>
    <dbReference type="NCBI Taxonomy" id="69332"/>
    <lineage>
        <taxon>Eukaryota</taxon>
        <taxon>Viridiplantae</taxon>
        <taxon>Streptophyta</taxon>
        <taxon>Charophyceae</taxon>
        <taxon>Charales</taxon>
        <taxon>Characeae</taxon>
        <taxon>Chara</taxon>
    </lineage>
</organism>
<dbReference type="InterPro" id="IPR039421">
    <property type="entry name" value="Type_1_exporter"/>
</dbReference>
<dbReference type="SMART" id="SM00382">
    <property type="entry name" value="AAA"/>
    <property type="match status" value="1"/>
</dbReference>
<feature type="transmembrane region" description="Helical" evidence="9">
    <location>
        <begin position="520"/>
        <end position="537"/>
    </location>
</feature>
<dbReference type="FunFam" id="3.40.50.300:FF:000403">
    <property type="entry name" value="ATP-binding cassette sub-family B member 8, mitochondrial"/>
    <property type="match status" value="1"/>
</dbReference>
<feature type="transmembrane region" description="Helical" evidence="9">
    <location>
        <begin position="287"/>
        <end position="307"/>
    </location>
</feature>
<dbReference type="AlphaFoldDB" id="A0A388MCR3"/>
<dbReference type="PROSITE" id="PS50929">
    <property type="entry name" value="ABC_TM1F"/>
    <property type="match status" value="1"/>
</dbReference>
<feature type="transmembrane region" description="Helical" evidence="9">
    <location>
        <begin position="328"/>
        <end position="347"/>
    </location>
</feature>
<protein>
    <submittedName>
        <fullName evidence="12">Uncharacterized protein</fullName>
    </submittedName>
</protein>
<feature type="region of interest" description="Disordered" evidence="8">
    <location>
        <begin position="85"/>
        <end position="138"/>
    </location>
</feature>
<feature type="transmembrane region" description="Helical" evidence="9">
    <location>
        <begin position="543"/>
        <end position="565"/>
    </location>
</feature>
<dbReference type="Proteomes" id="UP000265515">
    <property type="component" value="Unassembled WGS sequence"/>
</dbReference>
<accession>A0A388MCR3</accession>
<dbReference type="SUPFAM" id="SSF90123">
    <property type="entry name" value="ABC transporter transmembrane region"/>
    <property type="match status" value="1"/>
</dbReference>
<proteinExistence type="predicted"/>
<evidence type="ECO:0000256" key="7">
    <source>
        <dbReference type="ARBA" id="ARBA00023136"/>
    </source>
</evidence>
<dbReference type="Gene3D" id="3.40.50.300">
    <property type="entry name" value="P-loop containing nucleotide triphosphate hydrolases"/>
    <property type="match status" value="1"/>
</dbReference>
<evidence type="ECO:0000313" key="12">
    <source>
        <dbReference type="EMBL" id="GBG92354.1"/>
    </source>
</evidence>
<name>A0A388MCR3_CHABU</name>
<feature type="compositionally biased region" description="Pro residues" evidence="8">
    <location>
        <begin position="115"/>
        <end position="127"/>
    </location>
</feature>
<dbReference type="OrthoDB" id="6500128at2759"/>
<dbReference type="InterPro" id="IPR036640">
    <property type="entry name" value="ABC1_TM_sf"/>
</dbReference>
<feature type="region of interest" description="Disordered" evidence="8">
    <location>
        <begin position="244"/>
        <end position="263"/>
    </location>
</feature>
<evidence type="ECO:0000259" key="10">
    <source>
        <dbReference type="PROSITE" id="PS50893"/>
    </source>
</evidence>
<dbReference type="Pfam" id="PF00664">
    <property type="entry name" value="ABC_membrane"/>
    <property type="match status" value="1"/>
</dbReference>
<keyword evidence="7 9" id="KW-0472">Membrane</keyword>
<keyword evidence="2" id="KW-0813">Transport</keyword>
<evidence type="ECO:0000256" key="5">
    <source>
        <dbReference type="ARBA" id="ARBA00022840"/>
    </source>
</evidence>
<keyword evidence="4" id="KW-0547">Nucleotide-binding</keyword>
<dbReference type="PROSITE" id="PS50893">
    <property type="entry name" value="ABC_TRANSPORTER_2"/>
    <property type="match status" value="1"/>
</dbReference>
<keyword evidence="3 9" id="KW-0812">Transmembrane</keyword>